<dbReference type="InterPro" id="IPR033913">
    <property type="entry name" value="MTH1175_dom"/>
</dbReference>
<keyword evidence="3" id="KW-1185">Reference proteome</keyword>
<dbReference type="Gene3D" id="3.30.420.130">
    <property type="entry name" value="Dinitrogenase iron-molybdenum cofactor biosynthesis domain"/>
    <property type="match status" value="1"/>
</dbReference>
<dbReference type="InterPro" id="IPR003731">
    <property type="entry name" value="Di-Nase_FeMo-co_biosynth"/>
</dbReference>
<comment type="caution">
    <text evidence="2">The sequence shown here is derived from an EMBL/GenBank/DDBJ whole genome shotgun (WGS) entry which is preliminary data.</text>
</comment>
<evidence type="ECO:0000313" key="3">
    <source>
        <dbReference type="Proteomes" id="UP000093514"/>
    </source>
</evidence>
<dbReference type="PANTHER" id="PTHR42983">
    <property type="entry name" value="DINITROGENASE IRON-MOLYBDENUM COFACTOR PROTEIN-RELATED"/>
    <property type="match status" value="1"/>
</dbReference>
<protein>
    <submittedName>
        <fullName evidence="2">Dinitrogenase iron-molybdenum cofactor biosynthesis protein</fullName>
    </submittedName>
</protein>
<name>A0A1C0A4X2_9FIRM</name>
<organism evidence="2 3">
    <name type="scientific">Orenia metallireducens</name>
    <dbReference type="NCBI Taxonomy" id="1413210"/>
    <lineage>
        <taxon>Bacteria</taxon>
        <taxon>Bacillati</taxon>
        <taxon>Bacillota</taxon>
        <taxon>Clostridia</taxon>
        <taxon>Halanaerobiales</taxon>
        <taxon>Halobacteroidaceae</taxon>
        <taxon>Orenia</taxon>
    </lineage>
</organism>
<dbReference type="Pfam" id="PF02579">
    <property type="entry name" value="Nitro_FeMo-Co"/>
    <property type="match status" value="1"/>
</dbReference>
<dbReference type="PANTHER" id="PTHR42983:SF1">
    <property type="entry name" value="IRON-MOLYBDENUM PROTEIN"/>
    <property type="match status" value="1"/>
</dbReference>
<reference evidence="3" key="1">
    <citation type="submission" date="2016-07" db="EMBL/GenBank/DDBJ databases">
        <authorList>
            <person name="Florea S."/>
            <person name="Webb J.S."/>
            <person name="Jaromczyk J."/>
            <person name="Schardl C.L."/>
        </authorList>
    </citation>
    <scope>NUCLEOTIDE SEQUENCE [LARGE SCALE GENOMIC DNA]</scope>
    <source>
        <strain evidence="3">Z6</strain>
    </source>
</reference>
<dbReference type="AlphaFoldDB" id="A0A1C0A4X2"/>
<dbReference type="SUPFAM" id="SSF53146">
    <property type="entry name" value="Nitrogenase accessory factor-like"/>
    <property type="match status" value="1"/>
</dbReference>
<dbReference type="OrthoDB" id="9807451at2"/>
<dbReference type="RefSeq" id="WP_068718996.1">
    <property type="nucleotide sequence ID" value="NZ_LWDV01000010.1"/>
</dbReference>
<gene>
    <name evidence="2" type="ORF">U472_12370</name>
</gene>
<proteinExistence type="predicted"/>
<feature type="domain" description="Dinitrogenase iron-molybdenum cofactor biosynthesis" evidence="1">
    <location>
        <begin position="15"/>
        <end position="103"/>
    </location>
</feature>
<dbReference type="InterPro" id="IPR036105">
    <property type="entry name" value="DiNase_FeMo-co_biosyn_sf"/>
</dbReference>
<dbReference type="Proteomes" id="UP000093514">
    <property type="component" value="Unassembled WGS sequence"/>
</dbReference>
<dbReference type="CDD" id="cd00851">
    <property type="entry name" value="MTH1175"/>
    <property type="match status" value="1"/>
</dbReference>
<dbReference type="EMBL" id="LWDV01000010">
    <property type="protein sequence ID" value="OCL25163.1"/>
    <property type="molecule type" value="Genomic_DNA"/>
</dbReference>
<reference evidence="2 3" key="2">
    <citation type="submission" date="2016-08" db="EMBL/GenBank/DDBJ databases">
        <title>Orenia metallireducens sp. nov. strain Z6, a Novel Metal-reducing Firmicute from the Deep Subsurface.</title>
        <authorList>
            <person name="Maxim B.I."/>
            <person name="Kenneth K."/>
            <person name="Flynn T.M."/>
            <person name="Oloughlin E.J."/>
            <person name="Locke R.A."/>
            <person name="Weber J.R."/>
            <person name="Egan S.M."/>
            <person name="Mackie R.I."/>
            <person name="Cann I.K."/>
        </authorList>
    </citation>
    <scope>NUCLEOTIDE SEQUENCE [LARGE SCALE GENOMIC DNA]</scope>
    <source>
        <strain evidence="2 3">Z6</strain>
    </source>
</reference>
<accession>A0A1C0A4X2</accession>
<sequence>MKVAVTASNNTDLNVKIDPKFGRAPYFAIIDFDNDKVNFIDNSAKDATGGAGIQAAQTIVDQGVEGLITGNVGPKAFNVLSKANIKVYSAKKETIKEVLSKYKNNDLKEVAAPTNNGHAGM</sequence>
<evidence type="ECO:0000259" key="1">
    <source>
        <dbReference type="Pfam" id="PF02579"/>
    </source>
</evidence>
<evidence type="ECO:0000313" key="2">
    <source>
        <dbReference type="EMBL" id="OCL25163.1"/>
    </source>
</evidence>